<evidence type="ECO:0000256" key="2">
    <source>
        <dbReference type="ARBA" id="ARBA00011738"/>
    </source>
</evidence>
<feature type="domain" description="Metallo-beta-lactamase" evidence="7">
    <location>
        <begin position="24"/>
        <end position="189"/>
    </location>
</feature>
<sequence length="203" mass="22727">MELKVLFPGFSEIIQPDNNNTRANCTCTLIKGPPNIIVDTMTAWDGPKLVEALQKNGLSPDDIDYLICTHGHSDHIGCNYLFQKATHIVGFSISHKETYFSSPDFSKGQEYVINDGVKVIPTPGHTLQDVTVIFNQDEKVYAITGDLFENEQDLDDESIWIGAGSDNEGLQRKHRRKILKLADFIIPGHGAMFAVPHMYHLWG</sequence>
<evidence type="ECO:0000313" key="8">
    <source>
        <dbReference type="EMBL" id="CAG9761889.1"/>
    </source>
</evidence>
<dbReference type="GO" id="GO:0031123">
    <property type="term" value="P:RNA 3'-end processing"/>
    <property type="evidence" value="ECO:0007669"/>
    <property type="project" value="UniProtKB-ARBA"/>
</dbReference>
<name>A0A9N9MC81_9CUCU</name>
<organism evidence="8 9">
    <name type="scientific">Ceutorhynchus assimilis</name>
    <name type="common">cabbage seed weevil</name>
    <dbReference type="NCBI Taxonomy" id="467358"/>
    <lineage>
        <taxon>Eukaryota</taxon>
        <taxon>Metazoa</taxon>
        <taxon>Ecdysozoa</taxon>
        <taxon>Arthropoda</taxon>
        <taxon>Hexapoda</taxon>
        <taxon>Insecta</taxon>
        <taxon>Pterygota</taxon>
        <taxon>Neoptera</taxon>
        <taxon>Endopterygota</taxon>
        <taxon>Coleoptera</taxon>
        <taxon>Polyphaga</taxon>
        <taxon>Cucujiformia</taxon>
        <taxon>Curculionidae</taxon>
        <taxon>Ceutorhynchinae</taxon>
        <taxon>Ceutorhynchus</taxon>
    </lineage>
</organism>
<keyword evidence="9" id="KW-1185">Reference proteome</keyword>
<dbReference type="PANTHER" id="PTHR23200:SF48">
    <property type="entry name" value="METALLO-BETA-LACTAMASE DOMAIN-CONTAINING PROTEIN 1"/>
    <property type="match status" value="1"/>
</dbReference>
<accession>A0A9N9MC81</accession>
<evidence type="ECO:0000313" key="9">
    <source>
        <dbReference type="Proteomes" id="UP001152799"/>
    </source>
</evidence>
<comment type="catalytic activity">
    <reaction evidence="5">
        <text>a ribonucleotidyl-ribonucleotide-RNA + H2O = a 3'-end ribonucleotide-RNA + a 5'-end 5'-phospho-ribonucleoside-RNA + H(+)</text>
        <dbReference type="Rhea" id="RHEA:68096"/>
        <dbReference type="Rhea" id="RHEA-COMP:15179"/>
        <dbReference type="Rhea" id="RHEA-COMP:17355"/>
        <dbReference type="Rhea" id="RHEA-COMP:17428"/>
        <dbReference type="ChEBI" id="CHEBI:15377"/>
        <dbReference type="ChEBI" id="CHEBI:15378"/>
        <dbReference type="ChEBI" id="CHEBI:74896"/>
        <dbReference type="ChEBI" id="CHEBI:138282"/>
        <dbReference type="ChEBI" id="CHEBI:173118"/>
    </reaction>
    <physiologicalReaction direction="left-to-right" evidence="5">
        <dbReference type="Rhea" id="RHEA:68097"/>
    </physiologicalReaction>
</comment>
<evidence type="ECO:0000259" key="7">
    <source>
        <dbReference type="SMART" id="SM00849"/>
    </source>
</evidence>
<dbReference type="OrthoDB" id="10250730at2759"/>
<dbReference type="GO" id="GO:0005829">
    <property type="term" value="C:cytosol"/>
    <property type="evidence" value="ECO:0007669"/>
    <property type="project" value="UniProtKB-SubCell"/>
</dbReference>
<evidence type="ECO:0000256" key="3">
    <source>
        <dbReference type="ARBA" id="ARBA00014856"/>
    </source>
</evidence>
<dbReference type="CDD" id="cd07711">
    <property type="entry name" value="MBLAC1-like_MBL-fold"/>
    <property type="match status" value="1"/>
</dbReference>
<comment type="function">
    <text evidence="6">Endoribonuclease that catalyzes the hydrolysis of histone-coding pre-mRNA 3'-end. Involved in histone pre-mRNA processing during the S-phase of the cell cycle, which is required for entering/progressing through S-phase. Cleaves histone pre-mRNA at a major and a minor cleavage site after the 5'-ACCCA-3' and the 5'-ACCCACA-3' sequence, respectively, and located downstream of the stem-loop. May require the presence of the HDE element located at the histone pre-RNA 3'-end to avoid non-specific cleavage.</text>
</comment>
<dbReference type="Proteomes" id="UP001152799">
    <property type="component" value="Chromosome 11"/>
</dbReference>
<proteinExistence type="predicted"/>
<dbReference type="InterPro" id="IPR039344">
    <property type="entry name" value="MBLAC1"/>
</dbReference>
<evidence type="ECO:0000256" key="1">
    <source>
        <dbReference type="ARBA" id="ARBA00004514"/>
    </source>
</evidence>
<dbReference type="SUPFAM" id="SSF56281">
    <property type="entry name" value="Metallo-hydrolase/oxidoreductase"/>
    <property type="match status" value="1"/>
</dbReference>
<evidence type="ECO:0000256" key="4">
    <source>
        <dbReference type="ARBA" id="ARBA00032988"/>
    </source>
</evidence>
<comment type="subcellular location">
    <subcellularLocation>
        <location evidence="1">Cytoplasm</location>
        <location evidence="1">Cytosol</location>
    </subcellularLocation>
</comment>
<dbReference type="PANTHER" id="PTHR23200">
    <property type="entry name" value="METALLO-BETA-LACTAMASE DOMAIN-CONTAINING PROTEIN 1"/>
    <property type="match status" value="1"/>
</dbReference>
<dbReference type="EMBL" id="OU892287">
    <property type="protein sequence ID" value="CAG9761889.1"/>
    <property type="molecule type" value="Genomic_DNA"/>
</dbReference>
<dbReference type="Pfam" id="PF00753">
    <property type="entry name" value="Lactamase_B"/>
    <property type="match status" value="1"/>
</dbReference>
<protein>
    <recommendedName>
        <fullName evidence="3">Metallo-beta-lactamase domain-containing protein 1</fullName>
    </recommendedName>
    <alternativeName>
        <fullName evidence="4">Endoribonuclease MBLAC1</fullName>
    </alternativeName>
</protein>
<dbReference type="InterPro" id="IPR001279">
    <property type="entry name" value="Metallo-B-lactamas"/>
</dbReference>
<reference evidence="8" key="1">
    <citation type="submission" date="2022-01" db="EMBL/GenBank/DDBJ databases">
        <authorList>
            <person name="King R."/>
        </authorList>
    </citation>
    <scope>NUCLEOTIDE SEQUENCE</scope>
</reference>
<evidence type="ECO:0000256" key="6">
    <source>
        <dbReference type="ARBA" id="ARBA00045869"/>
    </source>
</evidence>
<dbReference type="AlphaFoldDB" id="A0A9N9MC81"/>
<dbReference type="InterPro" id="IPR036866">
    <property type="entry name" value="RibonucZ/Hydroxyglut_hydro"/>
</dbReference>
<dbReference type="SMART" id="SM00849">
    <property type="entry name" value="Lactamase_B"/>
    <property type="match status" value="1"/>
</dbReference>
<evidence type="ECO:0000256" key="5">
    <source>
        <dbReference type="ARBA" id="ARBA00044690"/>
    </source>
</evidence>
<dbReference type="Gene3D" id="3.60.15.10">
    <property type="entry name" value="Ribonuclease Z/Hydroxyacylglutathione hydrolase-like"/>
    <property type="match status" value="1"/>
</dbReference>
<gene>
    <name evidence="8" type="ORF">CEUTPL_LOCUS2582</name>
</gene>
<comment type="subunit">
    <text evidence="2">Homodimer.</text>
</comment>